<sequence length="135" mass="15343">MAYTVEIPKQEWFSYFELLSERAVSHPVRISVEASELGDQILNRRLPLMGIDVETKGPSSGSIEVTLGDMHQEFMHHVDAPTQVFLMMDDSGNIDCICMMSDDESKTLLFFEGEEKVQAWYHSEQAKAEEHMSGL</sequence>
<reference evidence="1 2" key="1">
    <citation type="submission" date="2017-06" db="EMBL/GenBank/DDBJ databases">
        <authorList>
            <person name="Kim H.J."/>
            <person name="Triplett B.A."/>
        </authorList>
    </citation>
    <scope>NUCLEOTIDE SEQUENCE [LARGE SCALE GENOMIC DNA]</scope>
    <source>
        <strain evidence="1 2">DSM 14713</strain>
    </source>
</reference>
<protein>
    <submittedName>
        <fullName evidence="1">Uncharacterized protein</fullName>
    </submittedName>
</protein>
<accession>A0A250IK31</accession>
<dbReference type="KEGG" id="mbd:MEBOL_004728"/>
<dbReference type="EMBL" id="CP022163">
    <property type="protein sequence ID" value="ATB31266.1"/>
    <property type="molecule type" value="Genomic_DNA"/>
</dbReference>
<name>A0A250IK31_9BACT</name>
<proteinExistence type="predicted"/>
<organism evidence="1 2">
    <name type="scientific">Melittangium boletus DSM 14713</name>
    <dbReference type="NCBI Taxonomy" id="1294270"/>
    <lineage>
        <taxon>Bacteria</taxon>
        <taxon>Pseudomonadati</taxon>
        <taxon>Myxococcota</taxon>
        <taxon>Myxococcia</taxon>
        <taxon>Myxococcales</taxon>
        <taxon>Cystobacterineae</taxon>
        <taxon>Archangiaceae</taxon>
        <taxon>Melittangium</taxon>
    </lineage>
</organism>
<gene>
    <name evidence="1" type="ORF">MEBOL_004728</name>
</gene>
<dbReference type="Pfam" id="PF17269">
    <property type="entry name" value="DUF5335"/>
    <property type="match status" value="1"/>
</dbReference>
<dbReference type="AlphaFoldDB" id="A0A250IK31"/>
<evidence type="ECO:0000313" key="2">
    <source>
        <dbReference type="Proteomes" id="UP000217289"/>
    </source>
</evidence>
<dbReference type="OrthoDB" id="5519078at2"/>
<dbReference type="Proteomes" id="UP000217289">
    <property type="component" value="Chromosome"/>
</dbReference>
<keyword evidence="2" id="KW-1185">Reference proteome</keyword>
<dbReference type="RefSeq" id="WP_095979615.1">
    <property type="nucleotide sequence ID" value="NZ_CP022163.1"/>
</dbReference>
<dbReference type="InterPro" id="IPR035223">
    <property type="entry name" value="DUF5335"/>
</dbReference>
<evidence type="ECO:0000313" key="1">
    <source>
        <dbReference type="EMBL" id="ATB31266.1"/>
    </source>
</evidence>